<organism evidence="3 4">
    <name type="scientific">Paenimyroides ummariense</name>
    <dbReference type="NCBI Taxonomy" id="913024"/>
    <lineage>
        <taxon>Bacteria</taxon>
        <taxon>Pseudomonadati</taxon>
        <taxon>Bacteroidota</taxon>
        <taxon>Flavobacteriia</taxon>
        <taxon>Flavobacteriales</taxon>
        <taxon>Flavobacteriaceae</taxon>
        <taxon>Paenimyroides</taxon>
    </lineage>
</organism>
<dbReference type="AlphaFoldDB" id="A0A1I5G793"/>
<accession>A0A1I5G793</accession>
<feature type="signal peptide" evidence="2">
    <location>
        <begin position="1"/>
        <end position="19"/>
    </location>
</feature>
<dbReference type="PANTHER" id="PTHR30203">
    <property type="entry name" value="OUTER MEMBRANE CATION EFFLUX PROTEIN"/>
    <property type="match status" value="1"/>
</dbReference>
<evidence type="ECO:0000313" key="3">
    <source>
        <dbReference type="EMBL" id="SFO31753.1"/>
    </source>
</evidence>
<feature type="chain" id="PRO_5011796666" evidence="2">
    <location>
        <begin position="20"/>
        <end position="416"/>
    </location>
</feature>
<name>A0A1I5G793_9FLAO</name>
<dbReference type="Gene3D" id="1.20.1600.10">
    <property type="entry name" value="Outer membrane efflux proteins (OEP)"/>
    <property type="match status" value="1"/>
</dbReference>
<dbReference type="InterPro" id="IPR010131">
    <property type="entry name" value="MdtP/NodT-like"/>
</dbReference>
<evidence type="ECO:0000256" key="2">
    <source>
        <dbReference type="SAM" id="SignalP"/>
    </source>
</evidence>
<dbReference type="EMBL" id="FOVI01000036">
    <property type="protein sequence ID" value="SFO31753.1"/>
    <property type="molecule type" value="Genomic_DNA"/>
</dbReference>
<dbReference type="RefSeq" id="WP_091526231.1">
    <property type="nucleotide sequence ID" value="NZ_FOVI01000036.1"/>
</dbReference>
<dbReference type="Proteomes" id="UP000199036">
    <property type="component" value="Unassembled WGS sequence"/>
</dbReference>
<dbReference type="SUPFAM" id="SSF56954">
    <property type="entry name" value="Outer membrane efflux proteins (OEP)"/>
    <property type="match status" value="1"/>
</dbReference>
<feature type="coiled-coil region" evidence="1">
    <location>
        <begin position="239"/>
        <end position="269"/>
    </location>
</feature>
<dbReference type="OrthoDB" id="9791261at2"/>
<evidence type="ECO:0000256" key="1">
    <source>
        <dbReference type="SAM" id="Coils"/>
    </source>
</evidence>
<keyword evidence="1" id="KW-0175">Coiled coil</keyword>
<dbReference type="PANTHER" id="PTHR30203:SF23">
    <property type="entry name" value="OUTER MEMBRANE EFFLUX PROTEIN"/>
    <property type="match status" value="1"/>
</dbReference>
<sequence>MKRIYLSIILIGFTTFVKAQTYTVADLEQQFLEKNYVLIAGKYNIAKADAEIVQEKLWPNPTLSISEVNLWKTYQIEEQPFLFGNYGNNQQISIELEQLVETAGKRKKRVAIKQLEKNSAIFDFEELMRGLKKELRQNYYSLNRIQTQETLLNSIVDLFTQMNSQYERQAALKNIPTAEFYRIQTELIGLQKEKIELEKEKTESLNKMRLLTQNASLDLSDIRFSDLPFVSKEIPLNIKDQAKDNNIGLQRQLNETNRAQNQLQLEKALRVPDLTFQVNYDRGGNIMRDFVGVGVSIDLPVFNTNKGAIRAAKHNIDQQLTQQQVLETELTTNVNVLQEQLVLMDQSLKNWSNINTTEQQQMIENYKKHLQNKQITLIEFIDFTQAYREAQQAYLELLENYHHTVEELQYITGKDF</sequence>
<reference evidence="4" key="1">
    <citation type="submission" date="2016-10" db="EMBL/GenBank/DDBJ databases">
        <authorList>
            <person name="Varghese N."/>
            <person name="Submissions S."/>
        </authorList>
    </citation>
    <scope>NUCLEOTIDE SEQUENCE [LARGE SCALE GENOMIC DNA]</scope>
    <source>
        <strain evidence="4">DS-12</strain>
    </source>
</reference>
<feature type="coiled-coil region" evidence="1">
    <location>
        <begin position="187"/>
        <end position="214"/>
    </location>
</feature>
<dbReference type="GO" id="GO:0015562">
    <property type="term" value="F:efflux transmembrane transporter activity"/>
    <property type="evidence" value="ECO:0007669"/>
    <property type="project" value="InterPro"/>
</dbReference>
<dbReference type="STRING" id="913024.SAMN05421741_13617"/>
<keyword evidence="4" id="KW-1185">Reference proteome</keyword>
<evidence type="ECO:0000313" key="4">
    <source>
        <dbReference type="Proteomes" id="UP000199036"/>
    </source>
</evidence>
<keyword evidence="2" id="KW-0732">Signal</keyword>
<protein>
    <submittedName>
        <fullName evidence="3">Outer membrane protein, cobalt-zinc-cadmium efflux system</fullName>
    </submittedName>
</protein>
<proteinExistence type="predicted"/>
<gene>
    <name evidence="3" type="ORF">SAMN05421741_13617</name>
</gene>